<dbReference type="InParanoid" id="A0A5R8QDA5"/>
<evidence type="ECO:0000313" key="1">
    <source>
        <dbReference type="EMBL" id="TLG75247.1"/>
    </source>
</evidence>
<organism evidence="1 2">
    <name type="scientific">Culicoidibacter larvae</name>
    <dbReference type="NCBI Taxonomy" id="2579976"/>
    <lineage>
        <taxon>Bacteria</taxon>
        <taxon>Bacillati</taxon>
        <taxon>Bacillota</taxon>
        <taxon>Culicoidibacteria</taxon>
        <taxon>Culicoidibacterales</taxon>
        <taxon>Culicoidibacteraceae</taxon>
        <taxon>Culicoidibacter</taxon>
    </lineage>
</organism>
<dbReference type="Proteomes" id="UP000306912">
    <property type="component" value="Unassembled WGS sequence"/>
</dbReference>
<sequence>MAIDSQEFWLLTQAELQEMLMMSQKKQKQDAELLRMVIINAEYNVNRPKNRKEMPLFPQDEDEKIKVGSLDERGNIFK</sequence>
<reference evidence="1 2" key="1">
    <citation type="submission" date="2019-05" db="EMBL/GenBank/DDBJ databases">
        <title>Culicoidintestinum kansasii gen. nov., sp. nov. from the gastrointestinal tract of the biting midge, Culicoides sonorensis.</title>
        <authorList>
            <person name="Neupane S."/>
            <person name="Ghosh A."/>
            <person name="Gunther S."/>
            <person name="Martin K."/>
            <person name="Zurek L."/>
        </authorList>
    </citation>
    <scope>NUCLEOTIDE SEQUENCE [LARGE SCALE GENOMIC DNA]</scope>
    <source>
        <strain evidence="1 2">CS-1</strain>
    </source>
</reference>
<name>A0A5R8QDA5_9FIRM</name>
<gene>
    <name evidence="1" type="ORF">FEZ08_04165</name>
</gene>
<evidence type="ECO:0000313" key="2">
    <source>
        <dbReference type="Proteomes" id="UP000306912"/>
    </source>
</evidence>
<dbReference type="AlphaFoldDB" id="A0A5R8QDA5"/>
<dbReference type="OrthoDB" id="2877966at2"/>
<comment type="caution">
    <text evidence="1">The sequence shown here is derived from an EMBL/GenBank/DDBJ whole genome shotgun (WGS) entry which is preliminary data.</text>
</comment>
<dbReference type="EMBL" id="VBWP01000003">
    <property type="protein sequence ID" value="TLG75247.1"/>
    <property type="molecule type" value="Genomic_DNA"/>
</dbReference>
<proteinExistence type="predicted"/>
<dbReference type="RefSeq" id="WP_138190468.1">
    <property type="nucleotide sequence ID" value="NZ_VBWP01000003.1"/>
</dbReference>
<accession>A0A5R8QDA5</accession>
<keyword evidence="2" id="KW-1185">Reference proteome</keyword>
<protein>
    <submittedName>
        <fullName evidence="1">Uncharacterized protein</fullName>
    </submittedName>
</protein>